<dbReference type="SUPFAM" id="SSF48264">
    <property type="entry name" value="Cytochrome P450"/>
    <property type="match status" value="1"/>
</dbReference>
<evidence type="ECO:0000313" key="2">
    <source>
        <dbReference type="Proteomes" id="UP000331127"/>
    </source>
</evidence>
<dbReference type="Proteomes" id="UP000331127">
    <property type="component" value="Unassembled WGS sequence"/>
</dbReference>
<proteinExistence type="predicted"/>
<accession>A0A5M3X3Q7</accession>
<name>A0A5M3X3Q7_9ACTN</name>
<dbReference type="GO" id="GO:0005506">
    <property type="term" value="F:iron ion binding"/>
    <property type="evidence" value="ECO:0007669"/>
    <property type="project" value="InterPro"/>
</dbReference>
<keyword evidence="2" id="KW-1185">Reference proteome</keyword>
<dbReference type="GO" id="GO:0020037">
    <property type="term" value="F:heme binding"/>
    <property type="evidence" value="ECO:0007669"/>
    <property type="project" value="InterPro"/>
</dbReference>
<dbReference type="GO" id="GO:0004497">
    <property type="term" value="F:monooxygenase activity"/>
    <property type="evidence" value="ECO:0007669"/>
    <property type="project" value="InterPro"/>
</dbReference>
<organism evidence="1 2">
    <name type="scientific">Acrocarpospora macrocephala</name>
    <dbReference type="NCBI Taxonomy" id="150177"/>
    <lineage>
        <taxon>Bacteria</taxon>
        <taxon>Bacillati</taxon>
        <taxon>Actinomycetota</taxon>
        <taxon>Actinomycetes</taxon>
        <taxon>Streptosporangiales</taxon>
        <taxon>Streptosporangiaceae</taxon>
        <taxon>Acrocarpospora</taxon>
    </lineage>
</organism>
<dbReference type="GO" id="GO:0016705">
    <property type="term" value="F:oxidoreductase activity, acting on paired donors, with incorporation or reduction of molecular oxygen"/>
    <property type="evidence" value="ECO:0007669"/>
    <property type="project" value="InterPro"/>
</dbReference>
<dbReference type="Gene3D" id="1.10.630.10">
    <property type="entry name" value="Cytochrome P450"/>
    <property type="match status" value="1"/>
</dbReference>
<dbReference type="RefSeq" id="WP_174900299.1">
    <property type="nucleotide sequence ID" value="NZ_BAAAHL010000004.1"/>
</dbReference>
<gene>
    <name evidence="1" type="ORF">Amac_088690</name>
</gene>
<dbReference type="AlphaFoldDB" id="A0A5M3X3Q7"/>
<evidence type="ECO:0000313" key="1">
    <source>
        <dbReference type="EMBL" id="GES15272.1"/>
    </source>
</evidence>
<protein>
    <submittedName>
        <fullName evidence="1">Uncharacterized protein</fullName>
    </submittedName>
</protein>
<comment type="caution">
    <text evidence="1">The sequence shown here is derived from an EMBL/GenBank/DDBJ whole genome shotgun (WGS) entry which is preliminary data.</text>
</comment>
<reference evidence="1 2" key="1">
    <citation type="submission" date="2019-10" db="EMBL/GenBank/DDBJ databases">
        <title>Whole genome shotgun sequence of Acrocarpospora macrocephala NBRC 16266.</title>
        <authorList>
            <person name="Ichikawa N."/>
            <person name="Kimura A."/>
            <person name="Kitahashi Y."/>
            <person name="Komaki H."/>
            <person name="Oguchi A."/>
        </authorList>
    </citation>
    <scope>NUCLEOTIDE SEQUENCE [LARGE SCALE GENOMIC DNA]</scope>
    <source>
        <strain evidence="1 2">NBRC 16266</strain>
    </source>
</reference>
<dbReference type="InterPro" id="IPR036396">
    <property type="entry name" value="Cyt_P450_sf"/>
</dbReference>
<sequence>MRALLQPHFSPRQMRALRPRIAELTRGLLDDLAAHGSPADLQKSCDMIHS</sequence>
<dbReference type="EMBL" id="BLAE01000073">
    <property type="protein sequence ID" value="GES15272.1"/>
    <property type="molecule type" value="Genomic_DNA"/>
</dbReference>